<dbReference type="EMBL" id="HF935701">
    <property type="protein sequence ID" value="CCX12359.1"/>
    <property type="molecule type" value="Genomic_DNA"/>
</dbReference>
<dbReference type="PANTHER" id="PTHR23389">
    <property type="entry name" value="CHROMOSOME TRANSMISSION FIDELITY FACTOR 18"/>
    <property type="match status" value="1"/>
</dbReference>
<keyword evidence="4" id="KW-1185">Reference proteome</keyword>
<evidence type="ECO:0000256" key="1">
    <source>
        <dbReference type="SAM" id="MobiDB-lite"/>
    </source>
</evidence>
<evidence type="ECO:0000259" key="2">
    <source>
        <dbReference type="SMART" id="SM00382"/>
    </source>
</evidence>
<dbReference type="SUPFAM" id="SSF52540">
    <property type="entry name" value="P-loop containing nucleoside triphosphate hydrolases"/>
    <property type="match status" value="1"/>
</dbReference>
<dbReference type="GO" id="GO:0005634">
    <property type="term" value="C:nucleus"/>
    <property type="evidence" value="ECO:0007669"/>
    <property type="project" value="TreeGrafter"/>
</dbReference>
<dbReference type="InterPro" id="IPR027417">
    <property type="entry name" value="P-loop_NTPase"/>
</dbReference>
<dbReference type="InterPro" id="IPR003593">
    <property type="entry name" value="AAA+_ATPase"/>
</dbReference>
<accession>U4LJ72</accession>
<protein>
    <submittedName>
        <fullName evidence="3">Similar to Chromosome transmission fidelity protein 18 acc. no. P0C1D3</fullName>
    </submittedName>
</protein>
<reference evidence="3 4" key="1">
    <citation type="journal article" date="2013" name="PLoS Genet.">
        <title>The genome and development-dependent transcriptomes of Pyronema confluens: a window into fungal evolution.</title>
        <authorList>
            <person name="Traeger S."/>
            <person name="Altegoer F."/>
            <person name="Freitag M."/>
            <person name="Gabaldon T."/>
            <person name="Kempken F."/>
            <person name="Kumar A."/>
            <person name="Marcet-Houben M."/>
            <person name="Poggeler S."/>
            <person name="Stajich J.E."/>
            <person name="Nowrousian M."/>
        </authorList>
    </citation>
    <scope>NUCLEOTIDE SEQUENCE [LARGE SCALE GENOMIC DNA]</scope>
    <source>
        <strain evidence="4">CBS 100304</strain>
        <tissue evidence="3">Vegetative mycelium</tissue>
    </source>
</reference>
<dbReference type="GO" id="GO:0005524">
    <property type="term" value="F:ATP binding"/>
    <property type="evidence" value="ECO:0007669"/>
    <property type="project" value="InterPro"/>
</dbReference>
<dbReference type="CDD" id="cd00009">
    <property type="entry name" value="AAA"/>
    <property type="match status" value="1"/>
</dbReference>
<sequence length="1096" mass="119747">MASDNLPSDFDYTLIFSDLPPSDDGCPPSDVLAELYAAEAVHHDPPSESHPDLPADTFSDDLLALHTIASERRKLLNKKGVVIQHRLHDNKPIFRSSSLPPDSPTPRRNAPRDRHFPTPESPIRKNSIPVETTTTAAAATSTSFRSSPPLMMMSDLPDAPSPEALEYPDSDAEASVEVIAEDMAEDPTTPKAKPAPPPPPMPAFKPNFSIPLGGGGLFSKKISLAPKPVEVEEKPIDLLDEAMMNPLEAASSPPIAMSPEQEEATSKFTISELNLPSFLREPIRPPVTRPMMTGPKEVEIVMADGRSFMVARKERIRNPNASMETTGKQSFYGVDIHGILDDLAAEERRGAKAAETAAAMITACSSTAHITTDPKPQGKKQLLWTEKYRAKKFTDLVGDERTHREVLRWLKKWDQIVFPSAHRKAKRKLRSGDASKEDEQEPEHRKILLLHGPPGLGKTTLAHVAAMQAGYEPLEINASDDRSATAVKGKIVDMLTIEGVKSCGLTSGKTQQKNAGKPTALVIDEIDGVTGGGAGGSGGAGGGGGGDTGFIKALLDLIQADKTATAEKSAAMGGRRRNKKSLDKFRILRPIIAVCNDLYAPALKPLRQYAEVVQMRNPPMALIIDRLEWIFEKEGYVTEDGAVRKIVELSSMSGGTRKGDMRGALVNGEWIATRMKLDKTTATKHKEGKKILTRKAVEDELVGSRIGDNDGKGSSGSGRMAARDALDAVFHIKKEPSARGAAAKIPKKSSLQKVQDLVEGIGEFDKLTMDCFSLYPIKNFNDDSLLSKPNAAYDWLFFSDLLSTRLSSDSSGASYLSYPILAFHHLFSSTAGPNNPFNLLPTDASELLFSGLTADWEAREATKETTSILATIHSSLSSASLSQIFKNPSTIAMELAPYINRILSPCITPVLVSGSGMAIASVRRESEKRIVKRTVDAMEAVGARFEKVRVEQAPGVVAGSGWAYRMEPPIDALGIFGTFEGQKMEVVRYAVRQVLDQEWRKVKVIRENKVREGRMGPAREGAEAGVQVQFEEMDWKTEKVKRDFFGRVVEVRTGEEGPRKKRKTVDKRDVWVSYNEGFSNAVRKGIRLDELMEGLI</sequence>
<name>U4LJ72_PYROM</name>
<dbReference type="Gene3D" id="3.40.50.300">
    <property type="entry name" value="P-loop containing nucleotide triphosphate hydrolases"/>
    <property type="match status" value="1"/>
</dbReference>
<dbReference type="GO" id="GO:0003677">
    <property type="term" value="F:DNA binding"/>
    <property type="evidence" value="ECO:0007669"/>
    <property type="project" value="TreeGrafter"/>
</dbReference>
<dbReference type="Pfam" id="PF00004">
    <property type="entry name" value="AAA"/>
    <property type="match status" value="1"/>
</dbReference>
<evidence type="ECO:0000313" key="3">
    <source>
        <dbReference type="EMBL" id="CCX12359.1"/>
    </source>
</evidence>
<dbReference type="STRING" id="1076935.U4LJ72"/>
<dbReference type="GO" id="GO:0016887">
    <property type="term" value="F:ATP hydrolysis activity"/>
    <property type="evidence" value="ECO:0007669"/>
    <property type="project" value="InterPro"/>
</dbReference>
<feature type="domain" description="AAA+ ATPase" evidence="2">
    <location>
        <begin position="444"/>
        <end position="619"/>
    </location>
</feature>
<evidence type="ECO:0000313" key="4">
    <source>
        <dbReference type="Proteomes" id="UP000018144"/>
    </source>
</evidence>
<dbReference type="PANTHER" id="PTHR23389:SF3">
    <property type="entry name" value="CHROMOSOME TRANSMISSION FIDELITY PROTEIN 18 HOMOLOG"/>
    <property type="match status" value="1"/>
</dbReference>
<dbReference type="OMA" id="RWLKGWE"/>
<feature type="compositionally biased region" description="Low complexity" evidence="1">
    <location>
        <begin position="132"/>
        <end position="143"/>
    </location>
</feature>
<dbReference type="eggNOG" id="KOG1969">
    <property type="taxonomic scope" value="Eukaryota"/>
</dbReference>
<dbReference type="SMART" id="SM00382">
    <property type="entry name" value="AAA"/>
    <property type="match status" value="1"/>
</dbReference>
<proteinExistence type="predicted"/>
<dbReference type="OrthoDB" id="2195431at2759"/>
<dbReference type="AlphaFoldDB" id="U4LJ72"/>
<feature type="region of interest" description="Disordered" evidence="1">
    <location>
        <begin position="424"/>
        <end position="443"/>
    </location>
</feature>
<dbReference type="InterPro" id="IPR003959">
    <property type="entry name" value="ATPase_AAA_core"/>
</dbReference>
<feature type="compositionally biased region" description="Basic and acidic residues" evidence="1">
    <location>
        <begin position="430"/>
        <end position="443"/>
    </location>
</feature>
<gene>
    <name evidence="3" type="ORF">PCON_11953</name>
</gene>
<organism evidence="3 4">
    <name type="scientific">Pyronema omphalodes (strain CBS 100304)</name>
    <name type="common">Pyronema confluens</name>
    <dbReference type="NCBI Taxonomy" id="1076935"/>
    <lineage>
        <taxon>Eukaryota</taxon>
        <taxon>Fungi</taxon>
        <taxon>Dikarya</taxon>
        <taxon>Ascomycota</taxon>
        <taxon>Pezizomycotina</taxon>
        <taxon>Pezizomycetes</taxon>
        <taxon>Pezizales</taxon>
        <taxon>Pyronemataceae</taxon>
        <taxon>Pyronema</taxon>
    </lineage>
</organism>
<feature type="region of interest" description="Disordered" evidence="1">
    <location>
        <begin position="87"/>
        <end position="151"/>
    </location>
</feature>
<dbReference type="Proteomes" id="UP000018144">
    <property type="component" value="Unassembled WGS sequence"/>
</dbReference>